<keyword evidence="1" id="KW-0732">Signal</keyword>
<gene>
    <name evidence="2" type="ORF">MGAL_10B060422</name>
</gene>
<feature type="signal peptide" evidence="1">
    <location>
        <begin position="1"/>
        <end position="20"/>
    </location>
</feature>
<reference evidence="2" key="1">
    <citation type="submission" date="2018-11" db="EMBL/GenBank/DDBJ databases">
        <authorList>
            <person name="Alioto T."/>
            <person name="Alioto T."/>
        </authorList>
    </citation>
    <scope>NUCLEOTIDE SEQUENCE</scope>
</reference>
<proteinExistence type="predicted"/>
<dbReference type="PANTHER" id="PTHR24024">
    <property type="entry name" value="PULMONARY SURFACTANT-ASSOCIATED PROTEIN A"/>
    <property type="match status" value="1"/>
</dbReference>
<sequence>MNLLLHCTISFFAISYYVTGEKDVKRLLLNDPDVVNDRLNHMENMLVILNNTVKQQSQTIQQQATTIQLQQAEIRVLQSTKGTGSTFTIWGRKQCPNNTDTEQVYSGYAGGGMYSHSGSAAEYVCLPPDPDFQKTSGYNGGYNGYMYGAEYESTFFGTPNEDVPCAVCRKTCSTSILIIPGKNKCYNGWNTEYHGYLASGEYDHAAASSYVCVDSYSEYLNAGVRNDDGKLFYPVLAQCGALQCPPYVNNYPLTCVVCSK</sequence>
<accession>A0A8B6HA23</accession>
<comment type="caution">
    <text evidence="2">The sequence shown here is derived from an EMBL/GenBank/DDBJ whole genome shotgun (WGS) entry which is preliminary data.</text>
</comment>
<dbReference type="InterPro" id="IPR051077">
    <property type="entry name" value="Ca-dependent_lectin"/>
</dbReference>
<evidence type="ECO:0000313" key="3">
    <source>
        <dbReference type="Proteomes" id="UP000596742"/>
    </source>
</evidence>
<protein>
    <submittedName>
        <fullName evidence="2">Uncharacterized protein</fullName>
    </submittedName>
</protein>
<dbReference type="OrthoDB" id="6126936at2759"/>
<evidence type="ECO:0000313" key="2">
    <source>
        <dbReference type="EMBL" id="VDI76051.1"/>
    </source>
</evidence>
<organism evidence="2 3">
    <name type="scientific">Mytilus galloprovincialis</name>
    <name type="common">Mediterranean mussel</name>
    <dbReference type="NCBI Taxonomy" id="29158"/>
    <lineage>
        <taxon>Eukaryota</taxon>
        <taxon>Metazoa</taxon>
        <taxon>Spiralia</taxon>
        <taxon>Lophotrochozoa</taxon>
        <taxon>Mollusca</taxon>
        <taxon>Bivalvia</taxon>
        <taxon>Autobranchia</taxon>
        <taxon>Pteriomorphia</taxon>
        <taxon>Mytilida</taxon>
        <taxon>Mytiloidea</taxon>
        <taxon>Mytilidae</taxon>
        <taxon>Mytilinae</taxon>
        <taxon>Mytilus</taxon>
    </lineage>
</organism>
<dbReference type="PANTHER" id="PTHR24024:SF18">
    <property type="entry name" value="SHORT-CHAIN COLLAGEN C4-LIKE"/>
    <property type="match status" value="1"/>
</dbReference>
<dbReference type="Proteomes" id="UP000596742">
    <property type="component" value="Unassembled WGS sequence"/>
</dbReference>
<keyword evidence="3" id="KW-1185">Reference proteome</keyword>
<dbReference type="EMBL" id="UYJE01009713">
    <property type="protein sequence ID" value="VDI76051.1"/>
    <property type="molecule type" value="Genomic_DNA"/>
</dbReference>
<evidence type="ECO:0000256" key="1">
    <source>
        <dbReference type="SAM" id="SignalP"/>
    </source>
</evidence>
<feature type="chain" id="PRO_5032536589" evidence="1">
    <location>
        <begin position="21"/>
        <end position="260"/>
    </location>
</feature>
<name>A0A8B6HA23_MYTGA</name>
<dbReference type="GO" id="GO:0005615">
    <property type="term" value="C:extracellular space"/>
    <property type="evidence" value="ECO:0007669"/>
    <property type="project" value="TreeGrafter"/>
</dbReference>
<dbReference type="AlphaFoldDB" id="A0A8B6HA23"/>